<keyword evidence="5" id="KW-1185">Reference proteome</keyword>
<dbReference type="VEuPathDB" id="FungiDB:MAPG_01560"/>
<gene>
    <name evidence="3" type="ORF">MAPG_01560</name>
</gene>
<reference evidence="4" key="5">
    <citation type="submission" date="2015-06" db="UniProtKB">
        <authorList>
            <consortium name="EnsemblFungi"/>
        </authorList>
    </citation>
    <scope>IDENTIFICATION</scope>
    <source>
        <strain evidence="4">ATCC 64411</strain>
    </source>
</reference>
<keyword evidence="1" id="KW-0812">Transmembrane</keyword>
<reference evidence="3" key="1">
    <citation type="submission" date="2010-05" db="EMBL/GenBank/DDBJ databases">
        <title>The Genome Sequence of Magnaporthe poae strain ATCC 64411.</title>
        <authorList>
            <consortium name="The Broad Institute Genome Sequencing Platform"/>
            <consortium name="Broad Institute Genome Sequencing Center for Infectious Disease"/>
            <person name="Ma L.-J."/>
            <person name="Dead R."/>
            <person name="Young S."/>
            <person name="Zeng Q."/>
            <person name="Koehrsen M."/>
            <person name="Alvarado L."/>
            <person name="Berlin A."/>
            <person name="Chapman S.B."/>
            <person name="Chen Z."/>
            <person name="Freedman E."/>
            <person name="Gellesch M."/>
            <person name="Goldberg J."/>
            <person name="Griggs A."/>
            <person name="Gujja S."/>
            <person name="Heilman E.R."/>
            <person name="Heiman D."/>
            <person name="Hepburn T."/>
            <person name="Howarth C."/>
            <person name="Jen D."/>
            <person name="Larson L."/>
            <person name="Mehta T."/>
            <person name="Neiman D."/>
            <person name="Pearson M."/>
            <person name="Roberts A."/>
            <person name="Saif S."/>
            <person name="Shea T."/>
            <person name="Shenoy N."/>
            <person name="Sisk P."/>
            <person name="Stolte C."/>
            <person name="Sykes S."/>
            <person name="Walk T."/>
            <person name="White J."/>
            <person name="Yandava C."/>
            <person name="Haas B."/>
            <person name="Nusbaum C."/>
            <person name="Birren B."/>
        </authorList>
    </citation>
    <scope>NUCLEOTIDE SEQUENCE</scope>
    <source>
        <strain evidence="3">ATCC 64411</strain>
    </source>
</reference>
<dbReference type="STRING" id="644358.A0A0C4DP10"/>
<dbReference type="Pfam" id="PF13579">
    <property type="entry name" value="Glyco_trans_4_4"/>
    <property type="match status" value="1"/>
</dbReference>
<reference evidence="3" key="3">
    <citation type="submission" date="2011-03" db="EMBL/GenBank/DDBJ databases">
        <title>Annotation of Magnaporthe poae ATCC 64411.</title>
        <authorList>
            <person name="Ma L.-J."/>
            <person name="Dead R."/>
            <person name="Young S.K."/>
            <person name="Zeng Q."/>
            <person name="Gargeya S."/>
            <person name="Fitzgerald M."/>
            <person name="Haas B."/>
            <person name="Abouelleil A."/>
            <person name="Alvarado L."/>
            <person name="Arachchi H.M."/>
            <person name="Berlin A."/>
            <person name="Brown A."/>
            <person name="Chapman S.B."/>
            <person name="Chen Z."/>
            <person name="Dunbar C."/>
            <person name="Freedman E."/>
            <person name="Gearin G."/>
            <person name="Gellesch M."/>
            <person name="Goldberg J."/>
            <person name="Griggs A."/>
            <person name="Gujja S."/>
            <person name="Heiman D."/>
            <person name="Howarth C."/>
            <person name="Larson L."/>
            <person name="Lui A."/>
            <person name="MacDonald P.J.P."/>
            <person name="Mehta T."/>
            <person name="Montmayeur A."/>
            <person name="Murphy C."/>
            <person name="Neiman D."/>
            <person name="Pearson M."/>
            <person name="Priest M."/>
            <person name="Roberts A."/>
            <person name="Saif S."/>
            <person name="Shea T."/>
            <person name="Shenoy N."/>
            <person name="Sisk P."/>
            <person name="Stolte C."/>
            <person name="Sykes S."/>
            <person name="Yandava C."/>
            <person name="Wortman J."/>
            <person name="Nusbaum C."/>
            <person name="Birren B."/>
        </authorList>
    </citation>
    <scope>NUCLEOTIDE SEQUENCE</scope>
    <source>
        <strain evidence="3">ATCC 64411</strain>
    </source>
</reference>
<dbReference type="AlphaFoldDB" id="A0A0C4DP10"/>
<dbReference type="EnsemblFungi" id="MAPG_01560T0">
    <property type="protein sequence ID" value="MAPG_01560T0"/>
    <property type="gene ID" value="MAPG_01560"/>
</dbReference>
<accession>A0A0C4DP10</accession>
<dbReference type="PANTHER" id="PTHR45947">
    <property type="entry name" value="SULFOQUINOVOSYL TRANSFERASE SQD2"/>
    <property type="match status" value="1"/>
</dbReference>
<evidence type="ECO:0000313" key="5">
    <source>
        <dbReference type="Proteomes" id="UP000011715"/>
    </source>
</evidence>
<organism evidence="4 5">
    <name type="scientific">Magnaporthiopsis poae (strain ATCC 64411 / 73-15)</name>
    <name type="common">Kentucky bluegrass fungus</name>
    <name type="synonym">Magnaporthe poae</name>
    <dbReference type="NCBI Taxonomy" id="644358"/>
    <lineage>
        <taxon>Eukaryota</taxon>
        <taxon>Fungi</taxon>
        <taxon>Dikarya</taxon>
        <taxon>Ascomycota</taxon>
        <taxon>Pezizomycotina</taxon>
        <taxon>Sordariomycetes</taxon>
        <taxon>Sordariomycetidae</taxon>
        <taxon>Magnaporthales</taxon>
        <taxon>Magnaporthaceae</taxon>
        <taxon>Magnaporthiopsis</taxon>
    </lineage>
</organism>
<proteinExistence type="predicted"/>
<dbReference type="EMBL" id="ADBL01000378">
    <property type="status" value="NOT_ANNOTATED_CDS"/>
    <property type="molecule type" value="Genomic_DNA"/>
</dbReference>
<dbReference type="Proteomes" id="UP000011715">
    <property type="component" value="Unassembled WGS sequence"/>
</dbReference>
<protein>
    <recommendedName>
        <fullName evidence="2">Glycosyltransferase subfamily 4-like N-terminal domain-containing protein</fullName>
    </recommendedName>
</protein>
<reference evidence="4" key="4">
    <citation type="journal article" date="2015" name="G3 (Bethesda)">
        <title>Genome sequences of three phytopathogenic species of the Magnaporthaceae family of fungi.</title>
        <authorList>
            <person name="Okagaki L.H."/>
            <person name="Nunes C.C."/>
            <person name="Sailsbery J."/>
            <person name="Clay B."/>
            <person name="Brown D."/>
            <person name="John T."/>
            <person name="Oh Y."/>
            <person name="Young N."/>
            <person name="Fitzgerald M."/>
            <person name="Haas B.J."/>
            <person name="Zeng Q."/>
            <person name="Young S."/>
            <person name="Adiconis X."/>
            <person name="Fan L."/>
            <person name="Levin J.Z."/>
            <person name="Mitchell T.K."/>
            <person name="Okubara P.A."/>
            <person name="Farman M.L."/>
            <person name="Kohn L.M."/>
            <person name="Birren B."/>
            <person name="Ma L.-J."/>
            <person name="Dean R.A."/>
        </authorList>
    </citation>
    <scope>NUCLEOTIDE SEQUENCE</scope>
    <source>
        <strain evidence="4">ATCC 64411 / 73-15</strain>
    </source>
</reference>
<dbReference type="EMBL" id="ADBL01000379">
    <property type="status" value="NOT_ANNOTATED_CDS"/>
    <property type="molecule type" value="Genomic_DNA"/>
</dbReference>
<evidence type="ECO:0000256" key="1">
    <source>
        <dbReference type="SAM" id="Phobius"/>
    </source>
</evidence>
<keyword evidence="1" id="KW-0472">Membrane</keyword>
<dbReference type="SUPFAM" id="SSF53756">
    <property type="entry name" value="UDP-Glycosyltransferase/glycogen phosphorylase"/>
    <property type="match status" value="1"/>
</dbReference>
<dbReference type="EMBL" id="GL876966">
    <property type="protein sequence ID" value="KLU82488.1"/>
    <property type="molecule type" value="Genomic_DNA"/>
</dbReference>
<dbReference type="OrthoDB" id="512920at2759"/>
<sequence length="302" mass="33433">MDISQFPESLRDKHILLCTESFGPVNGVSRTTLMLVNHLRENGVDVSVVAPHNHTKHNTFVPAAWPQQLASASLPSRGTPPPQGRRNAEVRVKGYPLPYNPELSVAYPVRLSTLYSRTCPDGRPPDLVYLASPASLGFQVMLQMRQQPAGRQVPIIANFQTALGDYCAILLPGLLGRQAAAVFAVVEGFLYRHVSVKAVFYPSSSVRRYLDGRAAVDPSDKLHLLQRGMAEVIEEKRIELGAATACSRAGRFPRPWIDYLGDKAQYPRLAVVMGLIFAVWVVVGFYLAFIIVTLWARSQLRL</sequence>
<evidence type="ECO:0000313" key="4">
    <source>
        <dbReference type="EnsemblFungi" id="MAPG_01560T0"/>
    </source>
</evidence>
<dbReference type="InterPro" id="IPR050194">
    <property type="entry name" value="Glycosyltransferase_grp1"/>
</dbReference>
<feature type="domain" description="Glycosyltransferase subfamily 4-like N-terminal" evidence="2">
    <location>
        <begin position="26"/>
        <end position="217"/>
    </location>
</feature>
<dbReference type="Gene3D" id="3.40.50.2000">
    <property type="entry name" value="Glycogen Phosphorylase B"/>
    <property type="match status" value="1"/>
</dbReference>
<dbReference type="InterPro" id="IPR028098">
    <property type="entry name" value="Glyco_trans_4-like_N"/>
</dbReference>
<dbReference type="PANTHER" id="PTHR45947:SF3">
    <property type="entry name" value="SULFOQUINOVOSYL TRANSFERASE SQD2"/>
    <property type="match status" value="1"/>
</dbReference>
<feature type="transmembrane region" description="Helical" evidence="1">
    <location>
        <begin position="269"/>
        <end position="296"/>
    </location>
</feature>
<evidence type="ECO:0000313" key="3">
    <source>
        <dbReference type="EMBL" id="KLU82488.1"/>
    </source>
</evidence>
<reference evidence="5" key="2">
    <citation type="submission" date="2010-05" db="EMBL/GenBank/DDBJ databases">
        <title>The genome sequence of Magnaporthe poae strain ATCC 64411.</title>
        <authorList>
            <person name="Ma L.-J."/>
            <person name="Dead R."/>
            <person name="Young S."/>
            <person name="Zeng Q."/>
            <person name="Koehrsen M."/>
            <person name="Alvarado L."/>
            <person name="Berlin A."/>
            <person name="Chapman S.B."/>
            <person name="Chen Z."/>
            <person name="Freedman E."/>
            <person name="Gellesch M."/>
            <person name="Goldberg J."/>
            <person name="Griggs A."/>
            <person name="Gujja S."/>
            <person name="Heilman E.R."/>
            <person name="Heiman D."/>
            <person name="Hepburn T."/>
            <person name="Howarth C."/>
            <person name="Jen D."/>
            <person name="Larson L."/>
            <person name="Mehta T."/>
            <person name="Neiman D."/>
            <person name="Pearson M."/>
            <person name="Roberts A."/>
            <person name="Saif S."/>
            <person name="Shea T."/>
            <person name="Shenoy N."/>
            <person name="Sisk P."/>
            <person name="Stolte C."/>
            <person name="Sykes S."/>
            <person name="Walk T."/>
            <person name="White J."/>
            <person name="Yandava C."/>
            <person name="Haas B."/>
            <person name="Nusbaum C."/>
            <person name="Birren B."/>
        </authorList>
    </citation>
    <scope>NUCLEOTIDE SEQUENCE [LARGE SCALE GENOMIC DNA]</scope>
    <source>
        <strain evidence="5">ATCC 64411 / 73-15</strain>
    </source>
</reference>
<dbReference type="eggNOG" id="KOG1111">
    <property type="taxonomic scope" value="Eukaryota"/>
</dbReference>
<keyword evidence="1" id="KW-1133">Transmembrane helix</keyword>
<name>A0A0C4DP10_MAGP6</name>
<evidence type="ECO:0000259" key="2">
    <source>
        <dbReference type="Pfam" id="PF13579"/>
    </source>
</evidence>